<dbReference type="Gene3D" id="3.40.50.1000">
    <property type="entry name" value="HAD superfamily/HAD-like"/>
    <property type="match status" value="1"/>
</dbReference>
<dbReference type="Gene3D" id="3.40.50.300">
    <property type="entry name" value="P-loop containing nucleotide triphosphate hydrolases"/>
    <property type="match status" value="1"/>
</dbReference>
<sequence>MTTLTMTKGLPGSGKTTWAREQVLKAMPGTVVIVCRDDLRDMLNAGRWSPKNETLVQNASDFLVSTFLSRGTSVIVADTNLNPEHQERLEGIAAARGVNFFVKDFTNVRLNTCISRDLKREKSVGEKVIRELHERYLVPKPSEPPQTVPGRPHAVLVDLDGTVAKRGDRSPFDWDRVDEDDVHQDVVDLVTTLRDAGAEIVFISGRDERAYMPTRAWLEQHIGSWTASAPLHMRPKWDMRKDGVVKEEIYRERILGRYNVWLVLDDRQQVVDMWRRLGLRTLQVAPGNF</sequence>
<reference evidence="2" key="1">
    <citation type="submission" date="2022-10" db="EMBL/GenBank/DDBJ databases">
        <title>The complete genomes of actinobacterial strains from the NBC collection.</title>
        <authorList>
            <person name="Joergensen T.S."/>
            <person name="Alvarez Arevalo M."/>
            <person name="Sterndorff E.B."/>
            <person name="Faurdal D."/>
            <person name="Vuksanovic O."/>
            <person name="Mourched A.-S."/>
            <person name="Charusanti P."/>
            <person name="Shaw S."/>
            <person name="Blin K."/>
            <person name="Weber T."/>
        </authorList>
    </citation>
    <scope>NUCLEOTIDE SEQUENCE</scope>
    <source>
        <strain evidence="2">NBC_01393</strain>
    </source>
</reference>
<dbReference type="Pfam" id="PF25109">
    <property type="entry name" value="HAD_PNKP"/>
    <property type="match status" value="1"/>
</dbReference>
<dbReference type="EMBL" id="CP109546">
    <property type="protein sequence ID" value="WTZ13271.1"/>
    <property type="molecule type" value="Genomic_DNA"/>
</dbReference>
<dbReference type="AlphaFoldDB" id="A0AAU3IDN5"/>
<protein>
    <submittedName>
        <fullName evidence="2">AAA family ATPase</fullName>
    </submittedName>
</protein>
<dbReference type="InterPro" id="IPR023214">
    <property type="entry name" value="HAD_sf"/>
</dbReference>
<dbReference type="InterPro" id="IPR056782">
    <property type="entry name" value="HAD_PNKP"/>
</dbReference>
<dbReference type="SUPFAM" id="SSF56784">
    <property type="entry name" value="HAD-like"/>
    <property type="match status" value="1"/>
</dbReference>
<proteinExistence type="predicted"/>
<feature type="domain" description="Polynucleotide kinase PNKP phosphatase" evidence="1">
    <location>
        <begin position="152"/>
        <end position="289"/>
    </location>
</feature>
<dbReference type="SUPFAM" id="SSF52540">
    <property type="entry name" value="P-loop containing nucleoside triphosphate hydrolases"/>
    <property type="match status" value="1"/>
</dbReference>
<accession>A0AAU3IDN5</accession>
<gene>
    <name evidence="2" type="ORF">OG699_38070</name>
</gene>
<dbReference type="Pfam" id="PF13671">
    <property type="entry name" value="AAA_33"/>
    <property type="match status" value="1"/>
</dbReference>
<name>A0AAU3IDN5_9ACTN</name>
<evidence type="ECO:0000259" key="1">
    <source>
        <dbReference type="Pfam" id="PF25109"/>
    </source>
</evidence>
<dbReference type="InterPro" id="IPR027417">
    <property type="entry name" value="P-loop_NTPase"/>
</dbReference>
<organism evidence="2">
    <name type="scientific">Streptomyces sp. NBC_01393</name>
    <dbReference type="NCBI Taxonomy" id="2903851"/>
    <lineage>
        <taxon>Bacteria</taxon>
        <taxon>Bacillati</taxon>
        <taxon>Actinomycetota</taxon>
        <taxon>Actinomycetes</taxon>
        <taxon>Kitasatosporales</taxon>
        <taxon>Streptomycetaceae</taxon>
        <taxon>Streptomyces</taxon>
    </lineage>
</organism>
<evidence type="ECO:0000313" key="2">
    <source>
        <dbReference type="EMBL" id="WTZ13271.1"/>
    </source>
</evidence>
<dbReference type="InterPro" id="IPR036412">
    <property type="entry name" value="HAD-like_sf"/>
</dbReference>